<evidence type="ECO:0000256" key="1">
    <source>
        <dbReference type="SAM" id="Phobius"/>
    </source>
</evidence>
<evidence type="ECO:0000313" key="2">
    <source>
        <dbReference type="EMBL" id="NBZ88686.1"/>
    </source>
</evidence>
<comment type="caution">
    <text evidence="2">The sequence shown here is derived from an EMBL/GenBank/DDBJ whole genome shotgun (WGS) entry which is preliminary data.</text>
</comment>
<reference evidence="2" key="1">
    <citation type="submission" date="2020-01" db="EMBL/GenBank/DDBJ databases">
        <authorList>
            <person name="Chen W.-M."/>
        </authorList>
    </citation>
    <scope>NUCLEOTIDE SEQUENCE</scope>
    <source>
        <strain evidence="2">CYK-10</strain>
    </source>
</reference>
<accession>A0AAE5BV98</accession>
<feature type="transmembrane region" description="Helical" evidence="1">
    <location>
        <begin position="20"/>
        <end position="40"/>
    </location>
</feature>
<dbReference type="AlphaFoldDB" id="A0AAE5BV98"/>
<proteinExistence type="predicted"/>
<protein>
    <recommendedName>
        <fullName evidence="4">Pilus assembly protein</fullName>
    </recommendedName>
</protein>
<evidence type="ECO:0008006" key="4">
    <source>
        <dbReference type="Google" id="ProtNLM"/>
    </source>
</evidence>
<keyword evidence="1" id="KW-0472">Membrane</keyword>
<keyword evidence="1" id="KW-1133">Transmembrane helix</keyword>
<dbReference type="Proteomes" id="UP001193501">
    <property type="component" value="Unassembled WGS sequence"/>
</dbReference>
<evidence type="ECO:0000313" key="3">
    <source>
        <dbReference type="Proteomes" id="UP001193501"/>
    </source>
</evidence>
<organism evidence="2 3">
    <name type="scientific">Stagnihabitans tardus</name>
    <dbReference type="NCBI Taxonomy" id="2699202"/>
    <lineage>
        <taxon>Bacteria</taxon>
        <taxon>Pseudomonadati</taxon>
        <taxon>Pseudomonadota</taxon>
        <taxon>Alphaproteobacteria</taxon>
        <taxon>Rhodobacterales</taxon>
        <taxon>Paracoccaceae</taxon>
        <taxon>Stagnihabitans</taxon>
    </lineage>
</organism>
<sequence length="63" mass="6615">MKLSWTIFRKDENGAVTVDWVVLTAALIGIGMLVLMPVAFSADSASSLIGDNIGAQGVGYQSQ</sequence>
<gene>
    <name evidence="2" type="ORF">GV832_13920</name>
</gene>
<dbReference type="EMBL" id="JAABNR010000012">
    <property type="protein sequence ID" value="NBZ88686.1"/>
    <property type="molecule type" value="Genomic_DNA"/>
</dbReference>
<keyword evidence="3" id="KW-1185">Reference proteome</keyword>
<dbReference type="RefSeq" id="WP_168775498.1">
    <property type="nucleotide sequence ID" value="NZ_JAABNR010000012.1"/>
</dbReference>
<keyword evidence="1" id="KW-0812">Transmembrane</keyword>
<name>A0AAE5BV98_9RHOB</name>